<feature type="region of interest" description="Disordered" evidence="1">
    <location>
        <begin position="56"/>
        <end position="76"/>
    </location>
</feature>
<dbReference type="WBParaSite" id="HCON_00068820-00001">
    <property type="protein sequence ID" value="HCON_00068820-00001"/>
    <property type="gene ID" value="HCON_00068820"/>
</dbReference>
<keyword evidence="2" id="KW-1185">Reference proteome</keyword>
<organism evidence="2 3">
    <name type="scientific">Haemonchus contortus</name>
    <name type="common">Barber pole worm</name>
    <dbReference type="NCBI Taxonomy" id="6289"/>
    <lineage>
        <taxon>Eukaryota</taxon>
        <taxon>Metazoa</taxon>
        <taxon>Ecdysozoa</taxon>
        <taxon>Nematoda</taxon>
        <taxon>Chromadorea</taxon>
        <taxon>Rhabditida</taxon>
        <taxon>Rhabditina</taxon>
        <taxon>Rhabditomorpha</taxon>
        <taxon>Strongyloidea</taxon>
        <taxon>Trichostrongylidae</taxon>
        <taxon>Haemonchus</taxon>
    </lineage>
</organism>
<evidence type="ECO:0000256" key="1">
    <source>
        <dbReference type="SAM" id="MobiDB-lite"/>
    </source>
</evidence>
<evidence type="ECO:0000313" key="3">
    <source>
        <dbReference type="WBParaSite" id="HCON_00068820-00001"/>
    </source>
</evidence>
<sequence>MTCFCRFLDRVNRLVLQKPCDVAARRQKATSATATTKTSPNIGVSANEVVRRTADGASRTNEQTNNTDCERRMNDDDEANTLRATRLLTARQADALPARDSNVNTVGPSNTASAVQCWLEKLASRLEKPSVRPYHDYILALFPHRQHVQDNVITAVF</sequence>
<reference evidence="3" key="1">
    <citation type="submission" date="2020-12" db="UniProtKB">
        <authorList>
            <consortium name="WormBaseParasite"/>
        </authorList>
    </citation>
    <scope>IDENTIFICATION</scope>
    <source>
        <strain evidence="3">MHco3</strain>
    </source>
</reference>
<accession>A0A7I4YAA8</accession>
<dbReference type="Proteomes" id="UP000025227">
    <property type="component" value="Unplaced"/>
</dbReference>
<protein>
    <submittedName>
        <fullName evidence="3">Uncharacterized protein</fullName>
    </submittedName>
</protein>
<name>A0A7I4YAA8_HAECO</name>
<feature type="compositionally biased region" description="Polar residues" evidence="1">
    <location>
        <begin position="58"/>
        <end position="67"/>
    </location>
</feature>
<evidence type="ECO:0000313" key="2">
    <source>
        <dbReference type="Proteomes" id="UP000025227"/>
    </source>
</evidence>
<dbReference type="AlphaFoldDB" id="A0A7I4YAA8"/>
<proteinExistence type="predicted"/>